<keyword evidence="4" id="KW-1185">Reference proteome</keyword>
<reference evidence="3 4" key="1">
    <citation type="submission" date="2017-02" db="EMBL/GenBank/DDBJ databases">
        <authorList>
            <person name="Peterson S.W."/>
        </authorList>
    </citation>
    <scope>NUCLEOTIDE SEQUENCE [LARGE SCALE GENOMIC DNA]</scope>
    <source>
        <strain evidence="3 4">ATCC 49788</strain>
    </source>
</reference>
<dbReference type="EMBL" id="FUYB01000007">
    <property type="protein sequence ID" value="SKA78145.1"/>
    <property type="molecule type" value="Genomic_DNA"/>
</dbReference>
<dbReference type="Pfam" id="PF14520">
    <property type="entry name" value="HHH_5"/>
    <property type="match status" value="1"/>
</dbReference>
<dbReference type="Proteomes" id="UP000190460">
    <property type="component" value="Unassembled WGS sequence"/>
</dbReference>
<feature type="region of interest" description="Disordered" evidence="1">
    <location>
        <begin position="109"/>
        <end position="149"/>
    </location>
</feature>
<accession>A0A1T4WMP4</accession>
<dbReference type="STRING" id="92487.SAMN02745130_01834"/>
<dbReference type="Gene3D" id="1.10.150.20">
    <property type="entry name" value="5' to 3' exonuclease, C-terminal subdomain"/>
    <property type="match status" value="1"/>
</dbReference>
<sequence length="244" mass="26864">MNETSNQTYTFGTASFEILLLLVAAFLVGALVCYLLKKMGLCCKNKAVIPTTLLTTEDTPELIDPVAQMRARINSTAPTASYPPPLHSQMPKMEHETLYEADLRSLLKGRSSEETTPPSNSPPANRPTVFPSRVSPAAPPKATQTTETTIAPLVLPAEDHVDDLKKLEGIGPKIEKLLNEAGIKSYVKLATMDRDTLKAILDAGGSQFKLHEPKSWPYQAELAAKQNWQRLKEYQDFLISGRNS</sequence>
<evidence type="ECO:0000256" key="2">
    <source>
        <dbReference type="SAM" id="Phobius"/>
    </source>
</evidence>
<name>A0A1T4WMP4_9GAMM</name>
<dbReference type="RefSeq" id="WP_078922301.1">
    <property type="nucleotide sequence ID" value="NZ_FUYB01000007.1"/>
</dbReference>
<organism evidence="3 4">
    <name type="scientific">Thiothrix eikelboomii</name>
    <dbReference type="NCBI Taxonomy" id="92487"/>
    <lineage>
        <taxon>Bacteria</taxon>
        <taxon>Pseudomonadati</taxon>
        <taxon>Pseudomonadota</taxon>
        <taxon>Gammaproteobacteria</taxon>
        <taxon>Thiotrichales</taxon>
        <taxon>Thiotrichaceae</taxon>
        <taxon>Thiothrix</taxon>
    </lineage>
</organism>
<evidence type="ECO:0000313" key="4">
    <source>
        <dbReference type="Proteomes" id="UP000190460"/>
    </source>
</evidence>
<feature type="transmembrane region" description="Helical" evidence="2">
    <location>
        <begin position="18"/>
        <end position="36"/>
    </location>
</feature>
<evidence type="ECO:0000313" key="3">
    <source>
        <dbReference type="EMBL" id="SKA78145.1"/>
    </source>
</evidence>
<keyword evidence="2" id="KW-0472">Membrane</keyword>
<dbReference type="AlphaFoldDB" id="A0A1T4WMP4"/>
<keyword evidence="2" id="KW-0812">Transmembrane</keyword>
<proteinExistence type="predicted"/>
<dbReference type="OrthoDB" id="1493222at2"/>
<gene>
    <name evidence="3" type="ORF">SAMN02745130_01834</name>
</gene>
<protein>
    <submittedName>
        <fullName evidence="3">Uncharacterized protein</fullName>
    </submittedName>
</protein>
<evidence type="ECO:0000256" key="1">
    <source>
        <dbReference type="SAM" id="MobiDB-lite"/>
    </source>
</evidence>
<keyword evidence="2" id="KW-1133">Transmembrane helix</keyword>